<comment type="caution">
    <text evidence="11">Lacks conserved residue(s) required for the propagation of feature annotation.</text>
</comment>
<dbReference type="PANTHER" id="PTHR14218:SF15">
    <property type="entry name" value="TRIPEPTIDYL-PEPTIDASE 1"/>
    <property type="match status" value="1"/>
</dbReference>
<evidence type="ECO:0000313" key="15">
    <source>
        <dbReference type="Proteomes" id="UP000620124"/>
    </source>
</evidence>
<evidence type="ECO:0000256" key="1">
    <source>
        <dbReference type="ARBA" id="ARBA00001910"/>
    </source>
</evidence>
<feature type="binding site" evidence="11">
    <location>
        <position position="541"/>
    </location>
    <ligand>
        <name>Ca(2+)</name>
        <dbReference type="ChEBI" id="CHEBI:29108"/>
    </ligand>
</feature>
<evidence type="ECO:0000256" key="10">
    <source>
        <dbReference type="ARBA" id="ARBA00023145"/>
    </source>
</evidence>
<dbReference type="GO" id="GO:0008240">
    <property type="term" value="F:tripeptidyl-peptidase activity"/>
    <property type="evidence" value="ECO:0007669"/>
    <property type="project" value="UniProtKB-EC"/>
</dbReference>
<dbReference type="CDD" id="cd11377">
    <property type="entry name" value="Pro-peptidase_S53"/>
    <property type="match status" value="1"/>
</dbReference>
<comment type="function">
    <text evidence="2">Secreted tripeptidyl-peptidase which degrades proteins at acidic pHs and is involved in virulence.</text>
</comment>
<keyword evidence="7" id="KW-0378">Hydrolase</keyword>
<evidence type="ECO:0000256" key="2">
    <source>
        <dbReference type="ARBA" id="ARBA00002451"/>
    </source>
</evidence>
<keyword evidence="9 11" id="KW-0106">Calcium</keyword>
<dbReference type="Pfam" id="PF00082">
    <property type="entry name" value="Peptidase_S8"/>
    <property type="match status" value="1"/>
</dbReference>
<feature type="chain" id="PRO_5034857058" description="tripeptidyl-peptidase II" evidence="12">
    <location>
        <begin position="19"/>
        <end position="581"/>
    </location>
</feature>
<evidence type="ECO:0000256" key="12">
    <source>
        <dbReference type="SAM" id="SignalP"/>
    </source>
</evidence>
<dbReference type="InterPro" id="IPR036852">
    <property type="entry name" value="Peptidase_S8/S53_dom_sf"/>
</dbReference>
<keyword evidence="6 11" id="KW-0479">Metal-binding</keyword>
<dbReference type="OrthoDB" id="409122at2759"/>
<dbReference type="GO" id="GO:0046872">
    <property type="term" value="F:metal ion binding"/>
    <property type="evidence" value="ECO:0007669"/>
    <property type="project" value="UniProtKB-UniRule"/>
</dbReference>
<comment type="cofactor">
    <cofactor evidence="11">
        <name>Ca(2+)</name>
        <dbReference type="ChEBI" id="CHEBI:29108"/>
    </cofactor>
    <text evidence="11">Binds 1 Ca(2+) ion per subunit.</text>
</comment>
<dbReference type="PROSITE" id="PS51695">
    <property type="entry name" value="SEDOLISIN"/>
    <property type="match status" value="1"/>
</dbReference>
<dbReference type="InterPro" id="IPR015366">
    <property type="entry name" value="S53_propep"/>
</dbReference>
<dbReference type="GO" id="GO:0006508">
    <property type="term" value="P:proteolysis"/>
    <property type="evidence" value="ECO:0007669"/>
    <property type="project" value="UniProtKB-KW"/>
</dbReference>
<keyword evidence="8" id="KW-0720">Serine protease</keyword>
<dbReference type="SUPFAM" id="SSF54897">
    <property type="entry name" value="Protease propeptides/inhibitors"/>
    <property type="match status" value="1"/>
</dbReference>
<feature type="binding site" evidence="11">
    <location>
        <position position="542"/>
    </location>
    <ligand>
        <name>Ca(2+)</name>
        <dbReference type="ChEBI" id="CHEBI:29108"/>
    </ligand>
</feature>
<dbReference type="Gene3D" id="3.40.50.200">
    <property type="entry name" value="Peptidase S8/S53 domain"/>
    <property type="match status" value="1"/>
</dbReference>
<dbReference type="GO" id="GO:0004252">
    <property type="term" value="F:serine-type endopeptidase activity"/>
    <property type="evidence" value="ECO:0007669"/>
    <property type="project" value="InterPro"/>
</dbReference>
<name>A0A8H7D2G3_9AGAR</name>
<keyword evidence="10" id="KW-0865">Zymogen</keyword>
<keyword evidence="15" id="KW-1185">Reference proteome</keyword>
<dbReference type="InterPro" id="IPR030400">
    <property type="entry name" value="Sedolisin_dom"/>
</dbReference>
<proteinExistence type="predicted"/>
<dbReference type="GO" id="GO:0005576">
    <property type="term" value="C:extracellular region"/>
    <property type="evidence" value="ECO:0007669"/>
    <property type="project" value="UniProtKB-SubCell"/>
</dbReference>
<evidence type="ECO:0000256" key="5">
    <source>
        <dbReference type="ARBA" id="ARBA00022670"/>
    </source>
</evidence>
<dbReference type="SMART" id="SM00944">
    <property type="entry name" value="Pro-kuma_activ"/>
    <property type="match status" value="1"/>
</dbReference>
<comment type="catalytic activity">
    <reaction evidence="1">
        <text>Release of an N-terminal tripeptide from a polypeptide.</text>
        <dbReference type="EC" id="3.4.14.10"/>
    </reaction>
</comment>
<dbReference type="AlphaFoldDB" id="A0A8H7D2G3"/>
<dbReference type="Pfam" id="PF09286">
    <property type="entry name" value="Pro-kuma_activ"/>
    <property type="match status" value="1"/>
</dbReference>
<sequence>MMLSATTFLAALLLITAAKPMAPCTMVVHESRAAPSKGFVQSAGAPAEQELTLRIALKQNNIAGLQAELYKVSDPASKFYGQHLSTEEVAEFVKPTDETLAAVSSWLSENKISSKPVTPAGDMLEIKIPVSQANDLLSAEFSVFTHVKTGRTSIRTLQYSLPVPLTQHIEFLHPTTIFTPPLDSMPRFVAVNPAKRATPGFDDAPASCASTITPACLQAIYGIPTTPATQTSNTLGVAGFINEWANQADLTAFLTRFRPDINSSTTFALETLDGGSNPQDSSQAGTEAVGTVLVHSLQYYTGMTSKYTVGIATGVPVTFISAGEDAPDGLEGFLDMITLLINDTNRPNVLSTSYSFNDETDLGISVASTVCNTYLQLSALGTSLIFSSGDGGVSGGGQSANCTNFVAPFPAGCPFITTVGSTSGITEVGVFFSSGGFSNYFPTPDYQAGDVAAYVASLGTTYAGKYNGSGRGFPDVSAQGMLFETVWDNLSVLADGTSCSAPTFASIIALLNDELVAAGKPTLGFLNPFLYSPAGRAALNDITSGINPGCGTLGFSASAGWDPITGLGTPNYTALRTAVGL</sequence>
<dbReference type="PANTHER" id="PTHR14218">
    <property type="entry name" value="PROTEASE S8 TRIPEPTIDYL PEPTIDASE I CLN2"/>
    <property type="match status" value="1"/>
</dbReference>
<accession>A0A8H7D2G3</accession>
<gene>
    <name evidence="14" type="ORF">MVEN_00961200</name>
</gene>
<evidence type="ECO:0000256" key="11">
    <source>
        <dbReference type="PROSITE-ProRule" id="PRU01032"/>
    </source>
</evidence>
<evidence type="ECO:0000256" key="9">
    <source>
        <dbReference type="ARBA" id="ARBA00022837"/>
    </source>
</evidence>
<comment type="caution">
    <text evidence="14">The sequence shown here is derived from an EMBL/GenBank/DDBJ whole genome shotgun (WGS) entry which is preliminary data.</text>
</comment>
<reference evidence="14" key="1">
    <citation type="submission" date="2020-05" db="EMBL/GenBank/DDBJ databases">
        <title>Mycena genomes resolve the evolution of fungal bioluminescence.</title>
        <authorList>
            <person name="Tsai I.J."/>
        </authorList>
    </citation>
    <scope>NUCLEOTIDE SEQUENCE</scope>
    <source>
        <strain evidence="14">CCC161011</strain>
    </source>
</reference>
<organism evidence="14 15">
    <name type="scientific">Mycena venus</name>
    <dbReference type="NCBI Taxonomy" id="2733690"/>
    <lineage>
        <taxon>Eukaryota</taxon>
        <taxon>Fungi</taxon>
        <taxon>Dikarya</taxon>
        <taxon>Basidiomycota</taxon>
        <taxon>Agaricomycotina</taxon>
        <taxon>Agaricomycetes</taxon>
        <taxon>Agaricomycetidae</taxon>
        <taxon>Agaricales</taxon>
        <taxon>Marasmiineae</taxon>
        <taxon>Mycenaceae</taxon>
        <taxon>Mycena</taxon>
    </lineage>
</organism>
<evidence type="ECO:0000256" key="8">
    <source>
        <dbReference type="ARBA" id="ARBA00022825"/>
    </source>
</evidence>
<evidence type="ECO:0000256" key="4">
    <source>
        <dbReference type="ARBA" id="ARBA00012462"/>
    </source>
</evidence>
<comment type="subcellular location">
    <subcellularLocation>
        <location evidence="3">Secreted</location>
        <location evidence="3">Extracellular space</location>
    </subcellularLocation>
</comment>
<feature type="binding site" evidence="11">
    <location>
        <position position="560"/>
    </location>
    <ligand>
        <name>Ca(2+)</name>
        <dbReference type="ChEBI" id="CHEBI:29108"/>
    </ligand>
</feature>
<evidence type="ECO:0000256" key="3">
    <source>
        <dbReference type="ARBA" id="ARBA00004239"/>
    </source>
</evidence>
<dbReference type="SUPFAM" id="SSF52743">
    <property type="entry name" value="Subtilisin-like"/>
    <property type="match status" value="1"/>
</dbReference>
<keyword evidence="5 14" id="KW-0645">Protease</keyword>
<feature type="binding site" evidence="11">
    <location>
        <position position="562"/>
    </location>
    <ligand>
        <name>Ca(2+)</name>
        <dbReference type="ChEBI" id="CHEBI:29108"/>
    </ligand>
</feature>
<evidence type="ECO:0000256" key="6">
    <source>
        <dbReference type="ARBA" id="ARBA00022723"/>
    </source>
</evidence>
<evidence type="ECO:0000259" key="13">
    <source>
        <dbReference type="PROSITE" id="PS51695"/>
    </source>
</evidence>
<dbReference type="CDD" id="cd04056">
    <property type="entry name" value="Peptidases_S53"/>
    <property type="match status" value="1"/>
</dbReference>
<protein>
    <recommendedName>
        <fullName evidence="4">tripeptidyl-peptidase II</fullName>
        <ecNumber evidence="4">3.4.14.10</ecNumber>
    </recommendedName>
</protein>
<dbReference type="EC" id="3.4.14.10" evidence="4"/>
<feature type="domain" description="Peptidase S53" evidence="13">
    <location>
        <begin position="211"/>
        <end position="581"/>
    </location>
</feature>
<dbReference type="InterPro" id="IPR000209">
    <property type="entry name" value="Peptidase_S8/S53_dom"/>
</dbReference>
<dbReference type="Proteomes" id="UP000620124">
    <property type="component" value="Unassembled WGS sequence"/>
</dbReference>
<feature type="signal peptide" evidence="12">
    <location>
        <begin position="1"/>
        <end position="18"/>
    </location>
</feature>
<dbReference type="InterPro" id="IPR050819">
    <property type="entry name" value="Tripeptidyl-peptidase_I"/>
</dbReference>
<evidence type="ECO:0000313" key="14">
    <source>
        <dbReference type="EMBL" id="KAF7356293.1"/>
    </source>
</evidence>
<keyword evidence="12" id="KW-0732">Signal</keyword>
<dbReference type="EMBL" id="JACAZI010000007">
    <property type="protein sequence ID" value="KAF7356293.1"/>
    <property type="molecule type" value="Genomic_DNA"/>
</dbReference>
<evidence type="ECO:0000256" key="7">
    <source>
        <dbReference type="ARBA" id="ARBA00022801"/>
    </source>
</evidence>